<dbReference type="PATRIC" id="fig|927704.6.peg.3466"/>
<organism evidence="2 3">
    <name type="scientific">Selenomonas ruminantium subsp. lactilytica (strain NBRC 103574 / TAM6421)</name>
    <dbReference type="NCBI Taxonomy" id="927704"/>
    <lineage>
        <taxon>Bacteria</taxon>
        <taxon>Bacillati</taxon>
        <taxon>Bacillota</taxon>
        <taxon>Negativicutes</taxon>
        <taxon>Selenomonadales</taxon>
        <taxon>Selenomonadaceae</taxon>
        <taxon>Selenomonas</taxon>
    </lineage>
</organism>
<dbReference type="HOGENOM" id="CLU_1395459_0_0_9"/>
<dbReference type="InterPro" id="IPR002502">
    <property type="entry name" value="Amidase_domain"/>
</dbReference>
<evidence type="ECO:0000259" key="1">
    <source>
        <dbReference type="Pfam" id="PF01510"/>
    </source>
</evidence>
<accession>I0GVB6</accession>
<dbReference type="EMBL" id="AP012294">
    <property type="protein sequence ID" value="BAL84703.1"/>
    <property type="molecule type" value="Genomic_DNA"/>
</dbReference>
<feature type="domain" description="N-acetylmuramoyl-L-alanine amidase" evidence="1">
    <location>
        <begin position="34"/>
        <end position="136"/>
    </location>
</feature>
<dbReference type="GO" id="GO:0008745">
    <property type="term" value="F:N-acetylmuramoyl-L-alanine amidase activity"/>
    <property type="evidence" value="ECO:0007669"/>
    <property type="project" value="InterPro"/>
</dbReference>
<dbReference type="InterPro" id="IPR036505">
    <property type="entry name" value="Amidase/PGRP_sf"/>
</dbReference>
<name>I0GVB6_SELRL</name>
<dbReference type="GO" id="GO:0009253">
    <property type="term" value="P:peptidoglycan catabolic process"/>
    <property type="evidence" value="ECO:0007669"/>
    <property type="project" value="InterPro"/>
</dbReference>
<evidence type="ECO:0000313" key="2">
    <source>
        <dbReference type="EMBL" id="BAL84703.1"/>
    </source>
</evidence>
<dbReference type="Pfam" id="PF01510">
    <property type="entry name" value="Amidase_2"/>
    <property type="match status" value="1"/>
</dbReference>
<proteinExistence type="predicted"/>
<sequence length="197" mass="22332">MRKVTLDELRQIAEEQREAVWAEARSVGREPKVYLHWTAGHYFQKFDDYHINITANGDIWLATDDLSEVLAHTWRRNTGSIGVTLCCCAGATSADLGDEPPTPQQIECMAQVIATLCNALWLTIDRERVLTHGEAADNADGCWCHEEYGCLSTVERWDLQYLGTEESPVYLKTYDDERTGGNILRGKANWYASEWAD</sequence>
<keyword evidence="2" id="KW-0614">Plasmid</keyword>
<dbReference type="SUPFAM" id="SSF55846">
    <property type="entry name" value="N-acetylmuramoyl-L-alanine amidase-like"/>
    <property type="match status" value="1"/>
</dbReference>
<geneLocation type="plasmid" evidence="2 3">
    <name>pSRC4</name>
</geneLocation>
<evidence type="ECO:0000313" key="3">
    <source>
        <dbReference type="Proteomes" id="UP000007887"/>
    </source>
</evidence>
<dbReference type="OrthoDB" id="548109at2"/>
<gene>
    <name evidence="2" type="ordered locus">SELR_pSRC400520</name>
</gene>
<dbReference type="KEGG" id="sri:SELR_pSRC400520"/>
<dbReference type="RefSeq" id="WP_014426003.1">
    <property type="nucleotide sequence ID" value="NC_017069.1"/>
</dbReference>
<dbReference type="Proteomes" id="UP000007887">
    <property type="component" value="Plasmid pSRC4"/>
</dbReference>
<dbReference type="Gene3D" id="3.40.80.10">
    <property type="entry name" value="Peptidoglycan recognition protein-like"/>
    <property type="match status" value="1"/>
</dbReference>
<protein>
    <recommendedName>
        <fullName evidence="1">N-acetylmuramoyl-L-alanine amidase domain-containing protein</fullName>
    </recommendedName>
</protein>
<dbReference type="AlphaFoldDB" id="I0GVB6"/>
<reference evidence="2 3" key="1">
    <citation type="submission" date="2011-10" db="EMBL/GenBank/DDBJ databases">
        <title>Whole genome sequence of Selenomonas ruminantium subsp. lactilytica TAM6421.</title>
        <authorList>
            <person name="Oguchi A."/>
            <person name="Ankai A."/>
            <person name="Kaneko J."/>
            <person name="Yamada-Narita S."/>
            <person name="Fukui S."/>
            <person name="Takahashi M."/>
            <person name="Onodera T."/>
            <person name="Kojima S."/>
            <person name="Fushimi T."/>
            <person name="Abe N."/>
            <person name="Kamio Y."/>
            <person name="Yamazaki S."/>
            <person name="Fujita N."/>
        </authorList>
    </citation>
    <scope>NUCLEOTIDE SEQUENCE [LARGE SCALE GENOMIC DNA]</scope>
    <source>
        <strain evidence="3">NBRC 103574 / TAM6421</strain>
        <plasmid evidence="2 3">pSRC4</plasmid>
    </source>
</reference>